<name>A0ABR3EQS1_9AGAR</name>
<evidence type="ECO:0000256" key="1">
    <source>
        <dbReference type="SAM" id="MobiDB-lite"/>
    </source>
</evidence>
<dbReference type="Proteomes" id="UP001465976">
    <property type="component" value="Unassembled WGS sequence"/>
</dbReference>
<comment type="caution">
    <text evidence="2">The sequence shown here is derived from an EMBL/GenBank/DDBJ whole genome shotgun (WGS) entry which is preliminary data.</text>
</comment>
<evidence type="ECO:0000313" key="3">
    <source>
        <dbReference type="Proteomes" id="UP001465976"/>
    </source>
</evidence>
<feature type="compositionally biased region" description="Low complexity" evidence="1">
    <location>
        <begin position="256"/>
        <end position="265"/>
    </location>
</feature>
<proteinExistence type="predicted"/>
<protein>
    <submittedName>
        <fullName evidence="2">Uncharacterized protein</fullName>
    </submittedName>
</protein>
<feature type="region of interest" description="Disordered" evidence="1">
    <location>
        <begin position="237"/>
        <end position="275"/>
    </location>
</feature>
<feature type="compositionally biased region" description="Acidic residues" evidence="1">
    <location>
        <begin position="266"/>
        <end position="275"/>
    </location>
</feature>
<accession>A0ABR3EQS1</accession>
<evidence type="ECO:0000313" key="2">
    <source>
        <dbReference type="EMBL" id="KAL0565220.1"/>
    </source>
</evidence>
<reference evidence="2 3" key="1">
    <citation type="submission" date="2024-02" db="EMBL/GenBank/DDBJ databases">
        <title>A draft genome for the cacao thread blight pathogen Marasmius crinis-equi.</title>
        <authorList>
            <person name="Cohen S.P."/>
            <person name="Baruah I.K."/>
            <person name="Amoako-Attah I."/>
            <person name="Bukari Y."/>
            <person name="Meinhardt L.W."/>
            <person name="Bailey B.A."/>
        </authorList>
    </citation>
    <scope>NUCLEOTIDE SEQUENCE [LARGE SCALE GENOMIC DNA]</scope>
    <source>
        <strain evidence="2 3">GH-76</strain>
    </source>
</reference>
<sequence length="275" mass="31613">MDEFFAENTATYSYILPEFSSGRYHTKNTLHITRLTELDHGQPFCTRNEAAYGLQHSADNLRVWMETGGFADKVGFPYVGTKPLDLTMEYRYEVVKDGTVKELSPQRYREPYAKSPFQFNTFKSFADLFELRKDASRMERLHHRESGLPVCTVAAAARYRHYVDRLFNTLEWYNRWNWSELTPEELNSKVQEMSGFWYLDGLVYAEYYIADPPFSLTTLFNLSQGVYPEGPQLLPAEWLANSPPHDEEAFANHGGAPAPADQSDPASDEETADRA</sequence>
<gene>
    <name evidence="2" type="ORF">V5O48_016806</name>
</gene>
<dbReference type="EMBL" id="JBAHYK010002363">
    <property type="protein sequence ID" value="KAL0565220.1"/>
    <property type="molecule type" value="Genomic_DNA"/>
</dbReference>
<organism evidence="2 3">
    <name type="scientific">Marasmius crinis-equi</name>
    <dbReference type="NCBI Taxonomy" id="585013"/>
    <lineage>
        <taxon>Eukaryota</taxon>
        <taxon>Fungi</taxon>
        <taxon>Dikarya</taxon>
        <taxon>Basidiomycota</taxon>
        <taxon>Agaricomycotina</taxon>
        <taxon>Agaricomycetes</taxon>
        <taxon>Agaricomycetidae</taxon>
        <taxon>Agaricales</taxon>
        <taxon>Marasmiineae</taxon>
        <taxon>Marasmiaceae</taxon>
        <taxon>Marasmius</taxon>
    </lineage>
</organism>
<keyword evidence="3" id="KW-1185">Reference proteome</keyword>